<feature type="binding site" evidence="5">
    <location>
        <position position="144"/>
    </location>
    <ligand>
        <name>S-adenosyl-L-methionine</name>
        <dbReference type="ChEBI" id="CHEBI:59789"/>
    </ligand>
</feature>
<gene>
    <name evidence="5 8" type="primary">prmC</name>
    <name evidence="8" type="ORF">FHP88_03845</name>
</gene>
<dbReference type="GO" id="GO:0032259">
    <property type="term" value="P:methylation"/>
    <property type="evidence" value="ECO:0007669"/>
    <property type="project" value="UniProtKB-KW"/>
</dbReference>
<feature type="binding site" evidence="5">
    <location>
        <begin position="121"/>
        <end position="125"/>
    </location>
    <ligand>
        <name>S-adenosyl-L-methionine</name>
        <dbReference type="ChEBI" id="CHEBI:59789"/>
    </ligand>
</feature>
<evidence type="ECO:0000256" key="1">
    <source>
        <dbReference type="ARBA" id="ARBA00022603"/>
    </source>
</evidence>
<dbReference type="NCBIfam" id="TIGR00536">
    <property type="entry name" value="hemK_fam"/>
    <property type="match status" value="1"/>
</dbReference>
<dbReference type="HAMAP" id="MF_02126">
    <property type="entry name" value="RF_methyltr_PrmC"/>
    <property type="match status" value="1"/>
</dbReference>
<dbReference type="FunFam" id="3.40.50.150:FF:000053">
    <property type="entry name" value="Release factor glutamine methyltransferase"/>
    <property type="match status" value="1"/>
</dbReference>
<dbReference type="EC" id="2.1.1.297" evidence="5"/>
<dbReference type="PROSITE" id="PS00092">
    <property type="entry name" value="N6_MTASE"/>
    <property type="match status" value="1"/>
</dbReference>
<dbReference type="Gene3D" id="3.40.50.150">
    <property type="entry name" value="Vaccinia Virus protein VP39"/>
    <property type="match status" value="1"/>
</dbReference>
<dbReference type="GO" id="GO:0003676">
    <property type="term" value="F:nucleic acid binding"/>
    <property type="evidence" value="ECO:0007669"/>
    <property type="project" value="InterPro"/>
</dbReference>
<feature type="binding site" evidence="5">
    <location>
        <begin position="188"/>
        <end position="191"/>
    </location>
    <ligand>
        <name>substrate</name>
    </ligand>
</feature>
<dbReference type="CDD" id="cd02440">
    <property type="entry name" value="AdoMet_MTases"/>
    <property type="match status" value="1"/>
</dbReference>
<dbReference type="Pfam" id="PF17827">
    <property type="entry name" value="PrmC_N"/>
    <property type="match status" value="1"/>
</dbReference>
<name>A0A558DSI9_9GAMM</name>
<dbReference type="InterPro" id="IPR019874">
    <property type="entry name" value="RF_methyltr_PrmC"/>
</dbReference>
<comment type="function">
    <text evidence="5">Methylates the class 1 translation termination release factors RF1/PrfA and RF2/PrfB on the glutamine residue of the universally conserved GGQ motif.</text>
</comment>
<feature type="domain" description="Methyltransferase small" evidence="6">
    <location>
        <begin position="106"/>
        <end position="195"/>
    </location>
</feature>
<organism evidence="8 9">
    <name type="scientific">Sedimenticola selenatireducens</name>
    <dbReference type="NCBI Taxonomy" id="191960"/>
    <lineage>
        <taxon>Bacteria</taxon>
        <taxon>Pseudomonadati</taxon>
        <taxon>Pseudomonadota</taxon>
        <taxon>Gammaproteobacteria</taxon>
        <taxon>Chromatiales</taxon>
        <taxon>Sedimenticolaceae</taxon>
        <taxon>Sedimenticola</taxon>
    </lineage>
</organism>
<dbReference type="InterPro" id="IPR002052">
    <property type="entry name" value="DNA_methylase_N6_adenine_CS"/>
</dbReference>
<dbReference type="OrthoDB" id="9800643at2"/>
<evidence type="ECO:0000313" key="9">
    <source>
        <dbReference type="Proteomes" id="UP000316649"/>
    </source>
</evidence>
<dbReference type="InterPro" id="IPR029063">
    <property type="entry name" value="SAM-dependent_MTases_sf"/>
</dbReference>
<dbReference type="RefSeq" id="WP_144357677.1">
    <property type="nucleotide sequence ID" value="NZ_VMNH01000005.1"/>
</dbReference>
<reference evidence="8 9" key="1">
    <citation type="submission" date="2019-07" db="EMBL/GenBank/DDBJ databases">
        <title>The pathways for chlorine oxyanion respiration interact through the shared metabolite chlorate.</title>
        <authorList>
            <person name="Barnum T.P."/>
            <person name="Cheng Y."/>
            <person name="Hill K.A."/>
            <person name="Lucas L.N."/>
            <person name="Carlson H.K."/>
            <person name="Coates J.D."/>
        </authorList>
    </citation>
    <scope>NUCLEOTIDE SEQUENCE [LARGE SCALE GENOMIC DNA]</scope>
    <source>
        <strain evidence="8 9">BK-1</strain>
    </source>
</reference>
<proteinExistence type="inferred from homology"/>
<evidence type="ECO:0000313" key="8">
    <source>
        <dbReference type="EMBL" id="TVO76571.1"/>
    </source>
</evidence>
<feature type="binding site" evidence="5">
    <location>
        <position position="188"/>
    </location>
    <ligand>
        <name>S-adenosyl-L-methionine</name>
        <dbReference type="ChEBI" id="CHEBI:59789"/>
    </ligand>
</feature>
<keyword evidence="2 5" id="KW-0808">Transferase</keyword>
<feature type="domain" description="Release factor glutamine methyltransferase N-terminal" evidence="7">
    <location>
        <begin position="20"/>
        <end position="76"/>
    </location>
</feature>
<evidence type="ECO:0000256" key="5">
    <source>
        <dbReference type="HAMAP-Rule" id="MF_02126"/>
    </source>
</evidence>
<feature type="binding site" evidence="5">
    <location>
        <position position="172"/>
    </location>
    <ligand>
        <name>S-adenosyl-L-methionine</name>
        <dbReference type="ChEBI" id="CHEBI:59789"/>
    </ligand>
</feature>
<dbReference type="Gene3D" id="1.10.8.10">
    <property type="entry name" value="DNA helicase RuvA subunit, C-terminal domain"/>
    <property type="match status" value="1"/>
</dbReference>
<dbReference type="EMBL" id="VMNH01000005">
    <property type="protein sequence ID" value="TVO76571.1"/>
    <property type="molecule type" value="Genomic_DNA"/>
</dbReference>
<dbReference type="Proteomes" id="UP000316649">
    <property type="component" value="Unassembled WGS sequence"/>
</dbReference>
<protein>
    <recommendedName>
        <fullName evidence="5">Release factor glutamine methyltransferase</fullName>
        <shortName evidence="5">RF MTase</shortName>
        <ecNumber evidence="5">2.1.1.297</ecNumber>
    </recommendedName>
    <alternativeName>
        <fullName evidence="5">N5-glutamine methyltransferase PrmC</fullName>
    </alternativeName>
    <alternativeName>
        <fullName evidence="5">Protein-(glutamine-N5) MTase PrmC</fullName>
    </alternativeName>
    <alternativeName>
        <fullName evidence="5">Protein-glutamine N-methyltransferase PrmC</fullName>
    </alternativeName>
</protein>
<keyword evidence="3 5" id="KW-0949">S-adenosyl-L-methionine</keyword>
<evidence type="ECO:0000259" key="7">
    <source>
        <dbReference type="Pfam" id="PF17827"/>
    </source>
</evidence>
<accession>A0A558DSI9</accession>
<dbReference type="AlphaFoldDB" id="A0A558DSI9"/>
<dbReference type="InterPro" id="IPR040758">
    <property type="entry name" value="PrmC_N"/>
</dbReference>
<dbReference type="InterPro" id="IPR050320">
    <property type="entry name" value="N5-glutamine_MTase"/>
</dbReference>
<evidence type="ECO:0000256" key="4">
    <source>
        <dbReference type="ARBA" id="ARBA00048391"/>
    </source>
</evidence>
<evidence type="ECO:0000256" key="2">
    <source>
        <dbReference type="ARBA" id="ARBA00022679"/>
    </source>
</evidence>
<comment type="caution">
    <text evidence="8">The sequence shown here is derived from an EMBL/GenBank/DDBJ whole genome shotgun (WGS) entry which is preliminary data.</text>
</comment>
<evidence type="ECO:0000256" key="3">
    <source>
        <dbReference type="ARBA" id="ARBA00022691"/>
    </source>
</evidence>
<dbReference type="PANTHER" id="PTHR18895:SF74">
    <property type="entry name" value="MTRF1L RELEASE FACTOR GLUTAMINE METHYLTRANSFERASE"/>
    <property type="match status" value="1"/>
</dbReference>
<sequence length="287" mass="31474">MISDASQTIAMALSEASQEARASRLEAEVLLAHTLNCSRSHLYTWPEQHLTEQQSQTFSSLIGRRLAGEPIAYITGTREFWSLTLSVTPDTLIPRPETELMVERSLEILQTKPTARIADLGTGSGAIAAALASELPESQITATDNSVKALSVAQANFEDLGLQNIQTSLGHWLTALPNAEPFDLILCNPPYVAEYDPHLQEDGLPWEPASALVSGKDGLDDIRQLIKNAPLCLAPQGWLILEHGFDQGSAVRQLFSEAGYQEVITHHDLEQRERLTEGRRPIDDGNC</sequence>
<dbReference type="InterPro" id="IPR007848">
    <property type="entry name" value="Small_mtfrase_dom"/>
</dbReference>
<dbReference type="InterPro" id="IPR004556">
    <property type="entry name" value="HemK-like"/>
</dbReference>
<comment type="catalytic activity">
    <reaction evidence="4 5">
        <text>L-glutaminyl-[peptide chain release factor] + S-adenosyl-L-methionine = N(5)-methyl-L-glutaminyl-[peptide chain release factor] + S-adenosyl-L-homocysteine + H(+)</text>
        <dbReference type="Rhea" id="RHEA:42896"/>
        <dbReference type="Rhea" id="RHEA-COMP:10271"/>
        <dbReference type="Rhea" id="RHEA-COMP:10272"/>
        <dbReference type="ChEBI" id="CHEBI:15378"/>
        <dbReference type="ChEBI" id="CHEBI:30011"/>
        <dbReference type="ChEBI" id="CHEBI:57856"/>
        <dbReference type="ChEBI" id="CHEBI:59789"/>
        <dbReference type="ChEBI" id="CHEBI:61891"/>
        <dbReference type="EC" id="2.1.1.297"/>
    </reaction>
</comment>
<dbReference type="NCBIfam" id="TIGR03534">
    <property type="entry name" value="RF_mod_PrmC"/>
    <property type="match status" value="1"/>
</dbReference>
<keyword evidence="1 5" id="KW-0489">Methyltransferase</keyword>
<evidence type="ECO:0000259" key="6">
    <source>
        <dbReference type="Pfam" id="PF05175"/>
    </source>
</evidence>
<dbReference type="GO" id="GO:0102559">
    <property type="term" value="F:peptide chain release factor N(5)-glutamine methyltransferase activity"/>
    <property type="evidence" value="ECO:0007669"/>
    <property type="project" value="UniProtKB-EC"/>
</dbReference>
<dbReference type="Pfam" id="PF05175">
    <property type="entry name" value="MTS"/>
    <property type="match status" value="1"/>
</dbReference>
<comment type="similarity">
    <text evidence="5">Belongs to the protein N5-glutamine methyltransferase family. PrmC subfamily.</text>
</comment>
<keyword evidence="9" id="KW-1185">Reference proteome</keyword>
<dbReference type="SUPFAM" id="SSF53335">
    <property type="entry name" value="S-adenosyl-L-methionine-dependent methyltransferases"/>
    <property type="match status" value="1"/>
</dbReference>
<dbReference type="PANTHER" id="PTHR18895">
    <property type="entry name" value="HEMK METHYLTRANSFERASE"/>
    <property type="match status" value="1"/>
</dbReference>